<name>A0A0D6Q5L2_KOMEU</name>
<dbReference type="SUPFAM" id="SSF55961">
    <property type="entry name" value="Bet v1-like"/>
    <property type="match status" value="1"/>
</dbReference>
<keyword evidence="1" id="KW-0223">Dioxygenase</keyword>
<dbReference type="GO" id="GO:0051213">
    <property type="term" value="F:dioxygenase activity"/>
    <property type="evidence" value="ECO:0007669"/>
    <property type="project" value="UniProtKB-KW"/>
</dbReference>
<accession>A0A0D6Q5L2</accession>
<dbReference type="AlphaFoldDB" id="A0A0D6Q5L2"/>
<reference evidence="1 2" key="1">
    <citation type="submission" date="2012-11" db="EMBL/GenBank/DDBJ databases">
        <title>Whole genome sequence of Gluconacetobacter europaeus NBRC3261.</title>
        <authorList>
            <person name="Azuma Y."/>
            <person name="Higashiura N."/>
            <person name="Hirakawa H."/>
            <person name="Matsushita K."/>
        </authorList>
    </citation>
    <scope>NUCLEOTIDE SEQUENCE [LARGE SCALE GENOMIC DNA]</scope>
    <source>
        <strain evidence="1 2">NBRC 3261</strain>
    </source>
</reference>
<gene>
    <name evidence="1" type="ORF">Geu3261_0402_004</name>
</gene>
<sequence length="120" mass="14279">MTIRTQYPYQTLRIETEGIDEPVMELWIAYVPQDREEFINRVFGLLSIRRLKIPFLLDLAWPLLIAFTERVFTEDREIVELEQQAWREQDGDRNQEVFPVIMALRQLLIQNGMPSQKDVG</sequence>
<dbReference type="Proteomes" id="UP000032675">
    <property type="component" value="Unassembled WGS sequence"/>
</dbReference>
<dbReference type="EMBL" id="BANI01000337">
    <property type="protein sequence ID" value="GAN98056.1"/>
    <property type="molecule type" value="Genomic_DNA"/>
</dbReference>
<proteinExistence type="predicted"/>
<organism evidence="1 2">
    <name type="scientific">Komagataeibacter europaeus NBRC 3261</name>
    <dbReference type="NCBI Taxonomy" id="1234669"/>
    <lineage>
        <taxon>Bacteria</taxon>
        <taxon>Pseudomonadati</taxon>
        <taxon>Pseudomonadota</taxon>
        <taxon>Alphaproteobacteria</taxon>
        <taxon>Acetobacterales</taxon>
        <taxon>Acetobacteraceae</taxon>
        <taxon>Komagataeibacter</taxon>
    </lineage>
</organism>
<protein>
    <submittedName>
        <fullName evidence="1">Ring-hydroxylating dioxygenase ferredoxin subunit</fullName>
    </submittedName>
</protein>
<evidence type="ECO:0000313" key="2">
    <source>
        <dbReference type="Proteomes" id="UP000032675"/>
    </source>
</evidence>
<evidence type="ECO:0000313" key="1">
    <source>
        <dbReference type="EMBL" id="GAN98056.1"/>
    </source>
</evidence>
<keyword evidence="1" id="KW-0560">Oxidoreductase</keyword>
<comment type="caution">
    <text evidence="1">The sequence shown here is derived from an EMBL/GenBank/DDBJ whole genome shotgun (WGS) entry which is preliminary data.</text>
</comment>